<evidence type="ECO:0000256" key="1">
    <source>
        <dbReference type="ARBA" id="ARBA00006295"/>
    </source>
</evidence>
<dbReference type="SUPFAM" id="SSF109709">
    <property type="entry name" value="KorB DNA-binding domain-like"/>
    <property type="match status" value="1"/>
</dbReference>
<dbReference type="SUPFAM" id="SSF110849">
    <property type="entry name" value="ParB/Sulfiredoxin"/>
    <property type="match status" value="1"/>
</dbReference>
<feature type="region of interest" description="Disordered" evidence="2">
    <location>
        <begin position="1"/>
        <end position="24"/>
    </location>
</feature>
<dbReference type="NCBIfam" id="TIGR03454">
    <property type="entry name" value="partition_RepB"/>
    <property type="match status" value="1"/>
</dbReference>
<evidence type="ECO:0000313" key="4">
    <source>
        <dbReference type="EMBL" id="SFA52717.1"/>
    </source>
</evidence>
<gene>
    <name evidence="4" type="ORF">SAMN04487972_11013</name>
</gene>
<feature type="domain" description="ParB-like N-terminal" evidence="3">
    <location>
        <begin position="46"/>
        <end position="137"/>
    </location>
</feature>
<evidence type="ECO:0000256" key="2">
    <source>
        <dbReference type="SAM" id="MobiDB-lite"/>
    </source>
</evidence>
<dbReference type="InterPro" id="IPR004437">
    <property type="entry name" value="ParB/RepB/Spo0J"/>
</dbReference>
<dbReference type="OrthoDB" id="7908920at2"/>
<dbReference type="NCBIfam" id="TIGR00180">
    <property type="entry name" value="parB_part"/>
    <property type="match status" value="1"/>
</dbReference>
<dbReference type="AlphaFoldDB" id="A0A1I0TM01"/>
<dbReference type="InterPro" id="IPR037972">
    <property type="entry name" value="RepB_N"/>
</dbReference>
<dbReference type="InterPro" id="IPR011111">
    <property type="entry name" value="Plasmid_RepB"/>
</dbReference>
<dbReference type="CDD" id="cd16405">
    <property type="entry name" value="RepB_like_N"/>
    <property type="match status" value="1"/>
</dbReference>
<protein>
    <submittedName>
        <fullName evidence="4">Chromosome partitioning protein, ParB family</fullName>
    </submittedName>
</protein>
<dbReference type="EMBL" id="FOJO01000010">
    <property type="protein sequence ID" value="SFA52717.1"/>
    <property type="molecule type" value="Genomic_DNA"/>
</dbReference>
<dbReference type="Pfam" id="PF07506">
    <property type="entry name" value="RepB"/>
    <property type="match status" value="1"/>
</dbReference>
<dbReference type="RefSeq" id="WP_074948089.1">
    <property type="nucleotide sequence ID" value="NZ_FOJO01000010.1"/>
</dbReference>
<dbReference type="PANTHER" id="PTHR33375">
    <property type="entry name" value="CHROMOSOME-PARTITIONING PROTEIN PARB-RELATED"/>
    <property type="match status" value="1"/>
</dbReference>
<organism evidence="4 5">
    <name type="scientific">Paracoccus halophilus</name>
    <dbReference type="NCBI Taxonomy" id="376733"/>
    <lineage>
        <taxon>Bacteria</taxon>
        <taxon>Pseudomonadati</taxon>
        <taxon>Pseudomonadota</taxon>
        <taxon>Alphaproteobacteria</taxon>
        <taxon>Rhodobacterales</taxon>
        <taxon>Paracoccaceae</taxon>
        <taxon>Paracoccus</taxon>
    </lineage>
</organism>
<comment type="similarity">
    <text evidence="1">Belongs to the ParB family.</text>
</comment>
<dbReference type="Gene3D" id="1.10.10.2830">
    <property type="match status" value="1"/>
</dbReference>
<proteinExistence type="inferred from homology"/>
<dbReference type="Proteomes" id="UP000182312">
    <property type="component" value="Unassembled WGS sequence"/>
</dbReference>
<dbReference type="InterPro" id="IPR036086">
    <property type="entry name" value="ParB/Sulfiredoxin_sf"/>
</dbReference>
<dbReference type="Pfam" id="PF02195">
    <property type="entry name" value="ParB_N"/>
    <property type="match status" value="1"/>
</dbReference>
<dbReference type="Gene3D" id="3.90.1530.30">
    <property type="match status" value="1"/>
</dbReference>
<dbReference type="InterPro" id="IPR003115">
    <property type="entry name" value="ParB_N"/>
</dbReference>
<dbReference type="GO" id="GO:0007059">
    <property type="term" value="P:chromosome segregation"/>
    <property type="evidence" value="ECO:0007669"/>
    <property type="project" value="TreeGrafter"/>
</dbReference>
<dbReference type="InterPro" id="IPR017819">
    <property type="entry name" value="Plasmid_partition_RepB"/>
</dbReference>
<dbReference type="GO" id="GO:0005694">
    <property type="term" value="C:chromosome"/>
    <property type="evidence" value="ECO:0007669"/>
    <property type="project" value="TreeGrafter"/>
</dbReference>
<dbReference type="GO" id="GO:0003677">
    <property type="term" value="F:DNA binding"/>
    <property type="evidence" value="ECO:0007669"/>
    <property type="project" value="InterPro"/>
</dbReference>
<evidence type="ECO:0000259" key="3">
    <source>
        <dbReference type="SMART" id="SM00470"/>
    </source>
</evidence>
<dbReference type="SMART" id="SM00470">
    <property type="entry name" value="ParB"/>
    <property type="match status" value="1"/>
</dbReference>
<accession>A0A1I0TM01</accession>
<reference evidence="4 5" key="1">
    <citation type="submission" date="2016-10" db="EMBL/GenBank/DDBJ databases">
        <authorList>
            <person name="de Groot N.N."/>
        </authorList>
    </citation>
    <scope>NUCLEOTIDE SEQUENCE [LARGE SCALE GENOMIC DNA]</scope>
    <source>
        <strain evidence="4 5">CGMCC 1.6117</strain>
    </source>
</reference>
<name>A0A1I0TM01_9RHOB</name>
<sequence>MARKNLLKGLMDSAPAPSETPLPRYERGAIGAVSKSIDDLKRRAIIDVAPEMIDNGGLRDRLDEDPEGMAALQDSIREYGQQVPVLLRHSPNEEGRYEVVYGRRRVAALKALRQPVKAMVRHLNDRELIIAQGQENSARKDLSFIEKALFAQQMARAGYDRKIICDALSIDKTVISRMLTVADTLPQKLVLRIGSAPSIGRDRWLALVKRARGAELDVMVQAAQGESSDQRFEAVFDALAPARAVPAAPRKLTGQNGAALGEARPGKRKMVIELSGDGREFGDWLADHLDEVHRNWLETKA</sequence>
<evidence type="ECO:0000313" key="5">
    <source>
        <dbReference type="Proteomes" id="UP000182312"/>
    </source>
</evidence>
<dbReference type="PANTHER" id="PTHR33375:SF1">
    <property type="entry name" value="CHROMOSOME-PARTITIONING PROTEIN PARB-RELATED"/>
    <property type="match status" value="1"/>
</dbReference>
<dbReference type="InterPro" id="IPR050336">
    <property type="entry name" value="Chromosome_partition/occlusion"/>
</dbReference>